<dbReference type="InterPro" id="IPR024455">
    <property type="entry name" value="Phage_capsid"/>
</dbReference>
<feature type="coiled-coil region" evidence="2">
    <location>
        <begin position="2"/>
        <end position="57"/>
    </location>
</feature>
<dbReference type="RefSeq" id="WP_194374371.1">
    <property type="nucleotide sequence ID" value="NZ_JACGQI010000003.1"/>
</dbReference>
<gene>
    <name evidence="4" type="ORF">H3963_03845</name>
</gene>
<dbReference type="InterPro" id="IPR054612">
    <property type="entry name" value="Phage_capsid-like_C"/>
</dbReference>
<sequence length="416" mass="47346">MNKRLKEILERKQELRKLIEQDDNADLNAISTELDEIEAEERQIKDKQNIIERMSKGETIGNVISQNFDKKEIDMRSMNWEQAIETPEYRSAWLNDIAGRKVTEEQRNLISKVNEQYRSDFVHSTENKGVLIPKSVADGIWEKAEQTSSLWADVNKFKVKGILTLVTGEKNKNATWYEESTVVESEELKFGTVELSGYELAKSITVSWKLKTMAINELETYIINELGKRIGAALSYGVYRGKGPKTAQTNSKSEPLGIRTILKNTNKYYDNAVLSYNVLCQYLGEIPTNYSKNTKIYASRRTIWTSLATLTESGGKPLFIADPTNNRIHRLFGIEVKEDAGIKYGEILIGNLKDGYVANIQEDISIYTEDHIKERKTDYMSYAIVDGKPIDENAFVILKVIDGVDLDEPENTVQAL</sequence>
<evidence type="ECO:0000256" key="2">
    <source>
        <dbReference type="SAM" id="Coils"/>
    </source>
</evidence>
<dbReference type="Pfam" id="PF05065">
    <property type="entry name" value="Phage_capsid"/>
    <property type="match status" value="1"/>
</dbReference>
<comment type="subcellular location">
    <subcellularLocation>
        <location evidence="1">Virion</location>
    </subcellularLocation>
</comment>
<evidence type="ECO:0000256" key="1">
    <source>
        <dbReference type="ARBA" id="ARBA00004328"/>
    </source>
</evidence>
<dbReference type="SUPFAM" id="SSF56563">
    <property type="entry name" value="Major capsid protein gp5"/>
    <property type="match status" value="1"/>
</dbReference>
<evidence type="ECO:0000313" key="5">
    <source>
        <dbReference type="Proteomes" id="UP000648077"/>
    </source>
</evidence>
<dbReference type="EMBL" id="JACGQI010000003">
    <property type="protein sequence ID" value="MBF2229591.1"/>
    <property type="molecule type" value="Genomic_DNA"/>
</dbReference>
<organism evidence="4 5">
    <name type="scientific">Staphylococcus epidermidis</name>
    <dbReference type="NCBI Taxonomy" id="1282"/>
    <lineage>
        <taxon>Bacteria</taxon>
        <taxon>Bacillati</taxon>
        <taxon>Bacillota</taxon>
        <taxon>Bacilli</taxon>
        <taxon>Bacillales</taxon>
        <taxon>Staphylococcaceae</taxon>
        <taxon>Staphylococcus</taxon>
    </lineage>
</organism>
<dbReference type="AlphaFoldDB" id="A0A8X8FZP0"/>
<reference evidence="4" key="1">
    <citation type="submission" date="2020-08" db="EMBL/GenBank/DDBJ databases">
        <title>Changes in the skin microbiome associated with squamous cell carcinoma in transplant recipients.</title>
        <authorList>
            <person name="Zaugg J."/>
            <person name="Krueger A."/>
            <person name="Lachner N."/>
        </authorList>
    </citation>
    <scope>NUCLEOTIDE SEQUENCE</scope>
    <source>
        <strain evidence="4">R5988</strain>
    </source>
</reference>
<accession>A0A8X8FZP0</accession>
<protein>
    <submittedName>
        <fullName evidence="4">Phage major capsid protein</fullName>
    </submittedName>
</protein>
<feature type="domain" description="Phage capsid-like C-terminal" evidence="3">
    <location>
        <begin position="129"/>
        <end position="399"/>
    </location>
</feature>
<dbReference type="Proteomes" id="UP000648077">
    <property type="component" value="Unassembled WGS sequence"/>
</dbReference>
<evidence type="ECO:0000259" key="3">
    <source>
        <dbReference type="Pfam" id="PF05065"/>
    </source>
</evidence>
<evidence type="ECO:0000313" key="4">
    <source>
        <dbReference type="EMBL" id="MBF2229591.1"/>
    </source>
</evidence>
<proteinExistence type="predicted"/>
<dbReference type="NCBIfam" id="TIGR01554">
    <property type="entry name" value="major_cap_HK97"/>
    <property type="match status" value="1"/>
</dbReference>
<comment type="caution">
    <text evidence="4">The sequence shown here is derived from an EMBL/GenBank/DDBJ whole genome shotgun (WGS) entry which is preliminary data.</text>
</comment>
<name>A0A8X8FZP0_STAEP</name>
<keyword evidence="2" id="KW-0175">Coiled coil</keyword>